<dbReference type="AlphaFoldDB" id="A0A9R0WV15"/>
<organism evidence="1 2">
    <name type="scientific">Triticum turgidum subsp. durum</name>
    <name type="common">Durum wheat</name>
    <name type="synonym">Triticum durum</name>
    <dbReference type="NCBI Taxonomy" id="4567"/>
    <lineage>
        <taxon>Eukaryota</taxon>
        <taxon>Viridiplantae</taxon>
        <taxon>Streptophyta</taxon>
        <taxon>Embryophyta</taxon>
        <taxon>Tracheophyta</taxon>
        <taxon>Spermatophyta</taxon>
        <taxon>Magnoliopsida</taxon>
        <taxon>Liliopsida</taxon>
        <taxon>Poales</taxon>
        <taxon>Poaceae</taxon>
        <taxon>BOP clade</taxon>
        <taxon>Pooideae</taxon>
        <taxon>Triticodae</taxon>
        <taxon>Triticeae</taxon>
        <taxon>Triticinae</taxon>
        <taxon>Triticum</taxon>
    </lineage>
</organism>
<dbReference type="EMBL" id="LT934119">
    <property type="protein sequence ID" value="VAI24862.1"/>
    <property type="molecule type" value="Genomic_DNA"/>
</dbReference>
<proteinExistence type="predicted"/>
<keyword evidence="2" id="KW-1185">Reference proteome</keyword>
<accession>A0A9R0WV15</accession>
<dbReference type="Pfam" id="PF14223">
    <property type="entry name" value="Retrotran_gag_2"/>
    <property type="match status" value="1"/>
</dbReference>
<evidence type="ECO:0000313" key="1">
    <source>
        <dbReference type="EMBL" id="VAI24862.1"/>
    </source>
</evidence>
<sequence>MESFHDYKMVNNRSVVEQAHEIQCIVKELELLKCVLPDKFVAGCMIAKLPPSWRNFATTLKHKRQEISVENLIASLDVEEKARAKDTTEKGGEVQPTANMVQRYPQNKNKGKNKPVVNKPTKTTTFKKKKFNKAELECYACGKPVFQSSSWWIDSGRKGFFRPNGEWVTCFCSWHWHGGSEVYFGKDRATKERATCPYYKQESS</sequence>
<dbReference type="OMA" id="NRANHNN"/>
<dbReference type="PANTHER" id="PTHR47592:SF27">
    <property type="entry name" value="OS08G0421700 PROTEIN"/>
    <property type="match status" value="1"/>
</dbReference>
<dbReference type="PANTHER" id="PTHR47592">
    <property type="entry name" value="PBF68 PROTEIN"/>
    <property type="match status" value="1"/>
</dbReference>
<name>A0A9R0WV15_TRITD</name>
<protein>
    <submittedName>
        <fullName evidence="1">Uncharacterized protein</fullName>
    </submittedName>
</protein>
<dbReference type="Gramene" id="TRITD5Av1G241750.1">
    <property type="protein sequence ID" value="TRITD5Av1G241750.1"/>
    <property type="gene ID" value="TRITD5Av1G241750"/>
</dbReference>
<reference evidence="1 2" key="1">
    <citation type="submission" date="2017-09" db="EMBL/GenBank/DDBJ databases">
        <authorList>
            <consortium name="International Durum Wheat Genome Sequencing Consortium (IDWGSC)"/>
            <person name="Milanesi L."/>
        </authorList>
    </citation>
    <scope>NUCLEOTIDE SEQUENCE [LARGE SCALE GENOMIC DNA]</scope>
    <source>
        <strain evidence="2">cv. Svevo</strain>
    </source>
</reference>
<dbReference type="Proteomes" id="UP000324705">
    <property type="component" value="Chromosome 5A"/>
</dbReference>
<gene>
    <name evidence="1" type="ORF">TRITD_5Av1G241750</name>
</gene>
<evidence type="ECO:0000313" key="2">
    <source>
        <dbReference type="Proteomes" id="UP000324705"/>
    </source>
</evidence>